<proteinExistence type="inferred from homology"/>
<evidence type="ECO:0000256" key="2">
    <source>
        <dbReference type="SAM" id="MobiDB-lite"/>
    </source>
</evidence>
<dbReference type="PANTHER" id="PTHR31834">
    <property type="entry name" value="INITIATION-SPECIFIC ALPHA-1,6-MANNOSYLTRANSFERASE"/>
    <property type="match status" value="1"/>
</dbReference>
<dbReference type="Pfam" id="PF04488">
    <property type="entry name" value="Gly_transf_sug"/>
    <property type="match status" value="1"/>
</dbReference>
<evidence type="ECO:0000313" key="5">
    <source>
        <dbReference type="Proteomes" id="UP000234585"/>
    </source>
</evidence>
<accession>A0A2I2FGP4</accession>
<evidence type="ECO:0008006" key="6">
    <source>
        <dbReference type="Google" id="ProtNLM"/>
    </source>
</evidence>
<dbReference type="GeneID" id="36519020"/>
<dbReference type="GO" id="GO:0000136">
    <property type="term" value="C:mannan polymerase complex"/>
    <property type="evidence" value="ECO:0007669"/>
    <property type="project" value="TreeGrafter"/>
</dbReference>
<dbReference type="OrthoDB" id="409543at2759"/>
<dbReference type="STRING" id="41067.A0A2I2FGP4"/>
<keyword evidence="3" id="KW-1133">Transmembrane helix</keyword>
<keyword evidence="5" id="KW-1185">Reference proteome</keyword>
<gene>
    <name evidence="4" type="ORF">BDW47DRAFT_102377</name>
</gene>
<feature type="region of interest" description="Disordered" evidence="2">
    <location>
        <begin position="356"/>
        <end position="394"/>
    </location>
</feature>
<keyword evidence="3" id="KW-0812">Transmembrane</keyword>
<dbReference type="InterPro" id="IPR007577">
    <property type="entry name" value="GlycoTrfase_DXD_sugar-bd_CS"/>
</dbReference>
<dbReference type="InterPro" id="IPR029044">
    <property type="entry name" value="Nucleotide-diphossugar_trans"/>
</dbReference>
<dbReference type="InterPro" id="IPR039367">
    <property type="entry name" value="Och1-like"/>
</dbReference>
<dbReference type="EMBL" id="KZ559127">
    <property type="protein sequence ID" value="PLB39770.1"/>
    <property type="molecule type" value="Genomic_DNA"/>
</dbReference>
<evidence type="ECO:0000256" key="3">
    <source>
        <dbReference type="SAM" id="Phobius"/>
    </source>
</evidence>
<dbReference type="Gene3D" id="3.90.550.20">
    <property type="match status" value="1"/>
</dbReference>
<dbReference type="SUPFAM" id="SSF53448">
    <property type="entry name" value="Nucleotide-diphospho-sugar transferases"/>
    <property type="match status" value="1"/>
</dbReference>
<feature type="compositionally biased region" description="Low complexity" evidence="2">
    <location>
        <begin position="370"/>
        <end position="394"/>
    </location>
</feature>
<dbReference type="GO" id="GO:0006487">
    <property type="term" value="P:protein N-linked glycosylation"/>
    <property type="evidence" value="ECO:0007669"/>
    <property type="project" value="TreeGrafter"/>
</dbReference>
<dbReference type="GO" id="GO:0000009">
    <property type="term" value="F:alpha-1,6-mannosyltransferase activity"/>
    <property type="evidence" value="ECO:0007669"/>
    <property type="project" value="InterPro"/>
</dbReference>
<sequence length="394" mass="44096">MGGPSMIPAPLMQTGRSVRLVVALSLSFVILYSFYLGWPQVPSQVFSSSKASSPPPSEATQPATGDADTSPWYNADPTPDSHWSSDPKSRPPSAEPSGYNIPEKVWHSAKFDNITDQQREWTNSWKAKNPSCRQELLNDEAGAAFVRSHYYETRPDIVEVYEQIPIPIFRADLLRYLIVLAEGGIWSDLDVTCEKPIADWVPEEHKREKISMVVGIEWDFEWRGPDKQVASQFCNWAFMAEPWSRHLLMVVNSVVDKLKEIARNNGVPVSGITLDMLPVDVVDVTGPKIMTIAILKSLAEMLGRPVDDRDFAHTKTPKLVGDVLVLPGAAFAAQNNGFPQDQGDVFVSHHYEGSWKEADAAAKERKKQQQEQQKQQEQQQEQQQGQQQGQPTTA</sequence>
<feature type="region of interest" description="Disordered" evidence="2">
    <location>
        <begin position="46"/>
        <end position="101"/>
    </location>
</feature>
<dbReference type="Proteomes" id="UP000234585">
    <property type="component" value="Unassembled WGS sequence"/>
</dbReference>
<protein>
    <recommendedName>
        <fullName evidence="6">Alpha-1,6-mannosyltransferase Och1</fullName>
    </recommendedName>
</protein>
<name>A0A2I2FGP4_ASPCN</name>
<evidence type="ECO:0000313" key="4">
    <source>
        <dbReference type="EMBL" id="PLB39770.1"/>
    </source>
</evidence>
<comment type="similarity">
    <text evidence="1">Belongs to the glycosyltransferase 32 family.</text>
</comment>
<dbReference type="AlphaFoldDB" id="A0A2I2FGP4"/>
<dbReference type="RefSeq" id="XP_024673782.1">
    <property type="nucleotide sequence ID" value="XM_024811860.1"/>
</dbReference>
<keyword evidence="3" id="KW-0472">Membrane</keyword>
<reference evidence="4 5" key="1">
    <citation type="submission" date="2017-12" db="EMBL/GenBank/DDBJ databases">
        <authorList>
            <consortium name="DOE Joint Genome Institute"/>
            <person name="Haridas S."/>
            <person name="Kjaerbolling I."/>
            <person name="Vesth T.C."/>
            <person name="Frisvad J.C."/>
            <person name="Nybo J.L."/>
            <person name="Theobald S."/>
            <person name="Kuo A."/>
            <person name="Bowyer P."/>
            <person name="Matsuda Y."/>
            <person name="Mondo S."/>
            <person name="Lyhne E.K."/>
            <person name="Kogle M.E."/>
            <person name="Clum A."/>
            <person name="Lipzen A."/>
            <person name="Salamov A."/>
            <person name="Ngan C.Y."/>
            <person name="Daum C."/>
            <person name="Chiniquy J."/>
            <person name="Barry K."/>
            <person name="LaButti K."/>
            <person name="Simmons B.A."/>
            <person name="Magnuson J.K."/>
            <person name="Mortensen U.H."/>
            <person name="Larsen T.O."/>
            <person name="Grigoriev I.V."/>
            <person name="Baker S.E."/>
            <person name="Andersen M.R."/>
            <person name="Nordberg H.P."/>
            <person name="Cantor M.N."/>
            <person name="Hua S.X."/>
        </authorList>
    </citation>
    <scope>NUCLEOTIDE SEQUENCE [LARGE SCALE GENOMIC DNA]</scope>
    <source>
        <strain evidence="4 5">CBS 102.13</strain>
    </source>
</reference>
<feature type="compositionally biased region" description="Basic and acidic residues" evidence="2">
    <location>
        <begin position="356"/>
        <end position="369"/>
    </location>
</feature>
<evidence type="ECO:0000256" key="1">
    <source>
        <dbReference type="ARBA" id="ARBA00009003"/>
    </source>
</evidence>
<feature type="transmembrane region" description="Helical" evidence="3">
    <location>
        <begin position="20"/>
        <end position="38"/>
    </location>
</feature>
<organism evidence="4 5">
    <name type="scientific">Aspergillus candidus</name>
    <dbReference type="NCBI Taxonomy" id="41067"/>
    <lineage>
        <taxon>Eukaryota</taxon>
        <taxon>Fungi</taxon>
        <taxon>Dikarya</taxon>
        <taxon>Ascomycota</taxon>
        <taxon>Pezizomycotina</taxon>
        <taxon>Eurotiomycetes</taxon>
        <taxon>Eurotiomycetidae</taxon>
        <taxon>Eurotiales</taxon>
        <taxon>Aspergillaceae</taxon>
        <taxon>Aspergillus</taxon>
        <taxon>Aspergillus subgen. Circumdati</taxon>
    </lineage>
</organism>
<dbReference type="PANTHER" id="PTHR31834:SF8">
    <property type="entry name" value="TRANSFERASE, PUTATIVE (AFU_ORTHOLOGUE AFUA_6G14040)-RELATED"/>
    <property type="match status" value="1"/>
</dbReference>